<dbReference type="STRING" id="269621.A0A238F746"/>
<sequence>MQMLQFATSLFSSPNRGKEGEGGKEGKKGRKGSLVGVEEGETKEEEVKDDEVGDGDEEEEEEDQLIHDEEEKEKSEEFDHESEDSTPASKDNGTASESSIEPEPVTRLRGPASKRMAQTKKTTATTTKTWNKLTRASTQATTEDKKKVGRPVKPVKQTYKNRKRPIRKDGSGTDEDERDEVDELALQGQETDYDEDAVLDEVQREEQESEKDSGSVSGSESESEEEPELATPPSAKVIKELNDDSKSQEFPSLLLSSGNKLKVGDPIELTSGEKEPWLGKIVQIRTLKSALTNVLNENGYPLQNSRGKPALQSKESYVQIHWLYTKKMLEQDVQDKSRITKTINSLGDYERVETTHADWYSQSKIKSIDEVVVVYRFDDCFPAQSPDHPDQQSDHALSQFRKPRLDDDLPLFFFGDDGPGSNKTPYVRTHFDFVPVVDDADEEVEPIQKGRGRKRKASLSVASKANKKARLSKGPPLTLKLHSITCKPYSPRNVQIFSREGYGGWYDVDDLAMHGKLATLSRSVGLAKLDQETFSDDDDEEDDKHEDLGEGRKATTTRSNKKGEAVREMKPFKLPAIPTPEKPKRGAKPTVDQDAAMLKWILSKGPMMRGGAYGLIGNSVILHRAQILVDRFDKGPLNGPRLWQQDVDKVIVAFNEWDSLVQMRSKAKSKPWSRLGLPPQGMCWTCPVSDVHLV</sequence>
<name>A0A238F746_9BASI</name>
<organism evidence="2 3">
    <name type="scientific">Microbotryum intermedium</name>
    <dbReference type="NCBI Taxonomy" id="269621"/>
    <lineage>
        <taxon>Eukaryota</taxon>
        <taxon>Fungi</taxon>
        <taxon>Dikarya</taxon>
        <taxon>Basidiomycota</taxon>
        <taxon>Pucciniomycotina</taxon>
        <taxon>Microbotryomycetes</taxon>
        <taxon>Microbotryales</taxon>
        <taxon>Microbotryaceae</taxon>
        <taxon>Microbotryum</taxon>
    </lineage>
</organism>
<keyword evidence="3" id="KW-1185">Reference proteome</keyword>
<feature type="compositionally biased region" description="Polar residues" evidence="1">
    <location>
        <begin position="1"/>
        <end position="15"/>
    </location>
</feature>
<dbReference type="Proteomes" id="UP000198372">
    <property type="component" value="Unassembled WGS sequence"/>
</dbReference>
<dbReference type="EMBL" id="FMSP01000002">
    <property type="protein sequence ID" value="SCV67694.1"/>
    <property type="molecule type" value="Genomic_DNA"/>
</dbReference>
<accession>A0A238F746</accession>
<dbReference type="AlphaFoldDB" id="A0A238F746"/>
<feature type="compositionally biased region" description="Basic and acidic residues" evidence="1">
    <location>
        <begin position="561"/>
        <end position="571"/>
    </location>
</feature>
<feature type="compositionally biased region" description="Basic and acidic residues" evidence="1">
    <location>
        <begin position="64"/>
        <end position="77"/>
    </location>
</feature>
<feature type="compositionally biased region" description="Polar residues" evidence="1">
    <location>
        <begin position="86"/>
        <end position="99"/>
    </location>
</feature>
<feature type="compositionally biased region" description="Basic and acidic residues" evidence="1">
    <location>
        <begin position="16"/>
        <end position="26"/>
    </location>
</feature>
<feature type="compositionally biased region" description="Acidic residues" evidence="1">
    <location>
        <begin position="38"/>
        <end position="63"/>
    </location>
</feature>
<gene>
    <name evidence="2" type="ORF">BQ2448_5305</name>
</gene>
<dbReference type="OrthoDB" id="2536471at2759"/>
<feature type="compositionally biased region" description="Basic and acidic residues" evidence="1">
    <location>
        <begin position="201"/>
        <end position="213"/>
    </location>
</feature>
<evidence type="ECO:0000313" key="2">
    <source>
        <dbReference type="EMBL" id="SCV67694.1"/>
    </source>
</evidence>
<feature type="compositionally biased region" description="Acidic residues" evidence="1">
    <location>
        <begin position="533"/>
        <end position="544"/>
    </location>
</feature>
<reference evidence="3" key="1">
    <citation type="submission" date="2016-09" db="EMBL/GenBank/DDBJ databases">
        <authorList>
            <person name="Jeantristanb JTB J.-T."/>
            <person name="Ricardo R."/>
        </authorList>
    </citation>
    <scope>NUCLEOTIDE SEQUENCE [LARGE SCALE GENOMIC DNA]</scope>
</reference>
<protein>
    <submittedName>
        <fullName evidence="2">BQ2448_5305 protein</fullName>
    </submittedName>
</protein>
<feature type="region of interest" description="Disordered" evidence="1">
    <location>
        <begin position="533"/>
        <end position="590"/>
    </location>
</feature>
<evidence type="ECO:0000256" key="1">
    <source>
        <dbReference type="SAM" id="MobiDB-lite"/>
    </source>
</evidence>
<proteinExistence type="predicted"/>
<evidence type="ECO:0000313" key="3">
    <source>
        <dbReference type="Proteomes" id="UP000198372"/>
    </source>
</evidence>
<feature type="compositionally biased region" description="Acidic residues" evidence="1">
    <location>
        <begin position="172"/>
        <end position="183"/>
    </location>
</feature>
<feature type="region of interest" description="Disordered" evidence="1">
    <location>
        <begin position="1"/>
        <end position="235"/>
    </location>
</feature>
<feature type="compositionally biased region" description="Low complexity" evidence="1">
    <location>
        <begin position="119"/>
        <end position="134"/>
    </location>
</feature>